<dbReference type="InterPro" id="IPR016160">
    <property type="entry name" value="Ald_DH_CS_CYS"/>
</dbReference>
<dbReference type="InterPro" id="IPR016162">
    <property type="entry name" value="Ald_DH_N"/>
</dbReference>
<dbReference type="Proteomes" id="UP000574133">
    <property type="component" value="Unassembled WGS sequence"/>
</dbReference>
<dbReference type="Pfam" id="PF00171">
    <property type="entry name" value="Aldedh"/>
    <property type="match status" value="1"/>
</dbReference>
<accession>A0A841TB86</accession>
<sequence>MAEIAGILKAQRKWFGSGSTRSLDGRMERLNALHRAIAAREAKLLQALMEDLGKSEQEAYTTEIGIIYHEIRFVRKHLRRWAKPRKVKTALTHVGSKGFIMPEPYGSVLIISPWNYPFQLTMGPLIGAVAAGNTAIVKPSELSPHVSAVIAEIVADAFPPECAAVVQGGPETSEELLRQKFDLVFFTGSTRVGRIVMEAAAKQLTPVILELGGKSPCIVHKDADLKLAARRIAFGKFTNAGQTCIAPDYLYVHRDVKVKLVAELKQAIREFYGEEPLKSAKYGRIVSERHFERLVRFAQDGRLLAGGEYDAASLRLAPTLIEPSEGWDAAVMQEEIFGPVFPVLEYRELDEAIREIAARPKPLALYLFTSDPSAEKAVLERVSFGGGCVNDTLMHIATPHLPFGGVGESGIGSYHGSYSFQAFSHEKSVLKQTTRFDFAFRYPSSEKGLAILRKLLK</sequence>
<feature type="active site" evidence="5">
    <location>
        <position position="244"/>
    </location>
</feature>
<dbReference type="EMBL" id="JACJVN010000019">
    <property type="protein sequence ID" value="MBB6676648.1"/>
    <property type="molecule type" value="Genomic_DNA"/>
</dbReference>
<dbReference type="InterPro" id="IPR029510">
    <property type="entry name" value="Ald_DH_CS_GLU"/>
</dbReference>
<feature type="active site" evidence="5 6">
    <location>
        <position position="210"/>
    </location>
</feature>
<dbReference type="InterPro" id="IPR012394">
    <property type="entry name" value="Aldehyde_DH_NAD(P)"/>
</dbReference>
<dbReference type="InterPro" id="IPR016163">
    <property type="entry name" value="Ald_DH_C"/>
</dbReference>
<evidence type="ECO:0000259" key="8">
    <source>
        <dbReference type="Pfam" id="PF00171"/>
    </source>
</evidence>
<reference evidence="9 10" key="1">
    <citation type="submission" date="2020-08" db="EMBL/GenBank/DDBJ databases">
        <title>Cohnella phylogeny.</title>
        <authorList>
            <person name="Dunlap C."/>
        </authorList>
    </citation>
    <scope>NUCLEOTIDE SEQUENCE [LARGE SCALE GENOMIC DNA]</scope>
    <source>
        <strain evidence="9 10">DSM 103658</strain>
    </source>
</reference>
<evidence type="ECO:0000256" key="6">
    <source>
        <dbReference type="PROSITE-ProRule" id="PRU10007"/>
    </source>
</evidence>
<evidence type="ECO:0000256" key="1">
    <source>
        <dbReference type="ARBA" id="ARBA00009986"/>
    </source>
</evidence>
<comment type="caution">
    <text evidence="9">The sequence shown here is derived from an EMBL/GenBank/DDBJ whole genome shotgun (WGS) entry which is preliminary data.</text>
</comment>
<organism evidence="9 10">
    <name type="scientific">Cohnella lubricantis</name>
    <dbReference type="NCBI Taxonomy" id="2163172"/>
    <lineage>
        <taxon>Bacteria</taxon>
        <taxon>Bacillati</taxon>
        <taxon>Bacillota</taxon>
        <taxon>Bacilli</taxon>
        <taxon>Bacillales</taxon>
        <taxon>Paenibacillaceae</taxon>
        <taxon>Cohnella</taxon>
    </lineage>
</organism>
<keyword evidence="10" id="KW-1185">Reference proteome</keyword>
<dbReference type="PROSITE" id="PS00070">
    <property type="entry name" value="ALDEHYDE_DEHYDR_CYS"/>
    <property type="match status" value="1"/>
</dbReference>
<dbReference type="GO" id="GO:0006081">
    <property type="term" value="P:aldehyde metabolic process"/>
    <property type="evidence" value="ECO:0007669"/>
    <property type="project" value="InterPro"/>
</dbReference>
<dbReference type="Gene3D" id="3.40.309.10">
    <property type="entry name" value="Aldehyde Dehydrogenase, Chain A, domain 2"/>
    <property type="match status" value="1"/>
</dbReference>
<gene>
    <name evidence="9" type="ORF">H4Q31_04820</name>
</gene>
<name>A0A841TB86_9BACL</name>
<evidence type="ECO:0000256" key="2">
    <source>
        <dbReference type="ARBA" id="ARBA00023002"/>
    </source>
</evidence>
<dbReference type="RefSeq" id="WP_185177934.1">
    <property type="nucleotide sequence ID" value="NZ_CBCSEP010000016.1"/>
</dbReference>
<protein>
    <recommendedName>
        <fullName evidence="4">Aldehyde dehydrogenase</fullName>
    </recommendedName>
</protein>
<dbReference type="GO" id="GO:0005737">
    <property type="term" value="C:cytoplasm"/>
    <property type="evidence" value="ECO:0007669"/>
    <property type="project" value="TreeGrafter"/>
</dbReference>
<keyword evidence="3" id="KW-0520">NAD</keyword>
<keyword evidence="2 4" id="KW-0560">Oxidoreductase</keyword>
<dbReference type="InterPro" id="IPR015590">
    <property type="entry name" value="Aldehyde_DH_dom"/>
</dbReference>
<dbReference type="PANTHER" id="PTHR43570">
    <property type="entry name" value="ALDEHYDE DEHYDROGENASE"/>
    <property type="match status" value="1"/>
</dbReference>
<dbReference type="AlphaFoldDB" id="A0A841TB86"/>
<evidence type="ECO:0000256" key="5">
    <source>
        <dbReference type="PIRSR" id="PIRSR036492-1"/>
    </source>
</evidence>
<evidence type="ECO:0000256" key="3">
    <source>
        <dbReference type="ARBA" id="ARBA00023027"/>
    </source>
</evidence>
<comment type="similarity">
    <text evidence="1 4 7">Belongs to the aldehyde dehydrogenase family.</text>
</comment>
<proteinExistence type="inferred from homology"/>
<dbReference type="InterPro" id="IPR016161">
    <property type="entry name" value="Ald_DH/histidinol_DH"/>
</dbReference>
<evidence type="ECO:0000313" key="9">
    <source>
        <dbReference type="EMBL" id="MBB6676648.1"/>
    </source>
</evidence>
<dbReference type="FunFam" id="3.40.309.10:FF:000003">
    <property type="entry name" value="Aldehyde dehydrogenase"/>
    <property type="match status" value="1"/>
</dbReference>
<dbReference type="PROSITE" id="PS00687">
    <property type="entry name" value="ALDEHYDE_DEHYDR_GLU"/>
    <property type="match status" value="1"/>
</dbReference>
<dbReference type="GO" id="GO:0004029">
    <property type="term" value="F:aldehyde dehydrogenase (NAD+) activity"/>
    <property type="evidence" value="ECO:0007669"/>
    <property type="project" value="TreeGrafter"/>
</dbReference>
<dbReference type="PANTHER" id="PTHR43570:SF16">
    <property type="entry name" value="ALDEHYDE DEHYDROGENASE TYPE III, ISOFORM Q"/>
    <property type="match status" value="1"/>
</dbReference>
<feature type="domain" description="Aldehyde dehydrogenase" evidence="8">
    <location>
        <begin position="9"/>
        <end position="429"/>
    </location>
</feature>
<dbReference type="Gene3D" id="3.40.605.10">
    <property type="entry name" value="Aldehyde Dehydrogenase, Chain A, domain 1"/>
    <property type="match status" value="1"/>
</dbReference>
<dbReference type="SUPFAM" id="SSF53720">
    <property type="entry name" value="ALDH-like"/>
    <property type="match status" value="1"/>
</dbReference>
<evidence type="ECO:0000313" key="10">
    <source>
        <dbReference type="Proteomes" id="UP000574133"/>
    </source>
</evidence>
<dbReference type="CDD" id="cd07136">
    <property type="entry name" value="ALDH_YwdH-P39616"/>
    <property type="match status" value="1"/>
</dbReference>
<evidence type="ECO:0000256" key="4">
    <source>
        <dbReference type="PIRNR" id="PIRNR036492"/>
    </source>
</evidence>
<dbReference type="FunFam" id="3.40.605.10:FF:000004">
    <property type="entry name" value="Aldehyde dehydrogenase"/>
    <property type="match status" value="1"/>
</dbReference>
<evidence type="ECO:0000256" key="7">
    <source>
        <dbReference type="RuleBase" id="RU003345"/>
    </source>
</evidence>
<dbReference type="PIRSF" id="PIRSF036492">
    <property type="entry name" value="ALDH"/>
    <property type="match status" value="1"/>
</dbReference>